<proteinExistence type="predicted"/>
<dbReference type="Proteomes" id="UP001341281">
    <property type="component" value="Chromosome 09"/>
</dbReference>
<evidence type="ECO:0000256" key="1">
    <source>
        <dbReference type="SAM" id="MobiDB-lite"/>
    </source>
</evidence>
<feature type="region of interest" description="Disordered" evidence="1">
    <location>
        <begin position="1"/>
        <end position="30"/>
    </location>
</feature>
<organism evidence="2 3">
    <name type="scientific">Paspalum notatum var. saurae</name>
    <dbReference type="NCBI Taxonomy" id="547442"/>
    <lineage>
        <taxon>Eukaryota</taxon>
        <taxon>Viridiplantae</taxon>
        <taxon>Streptophyta</taxon>
        <taxon>Embryophyta</taxon>
        <taxon>Tracheophyta</taxon>
        <taxon>Spermatophyta</taxon>
        <taxon>Magnoliopsida</taxon>
        <taxon>Liliopsida</taxon>
        <taxon>Poales</taxon>
        <taxon>Poaceae</taxon>
        <taxon>PACMAD clade</taxon>
        <taxon>Panicoideae</taxon>
        <taxon>Andropogonodae</taxon>
        <taxon>Paspaleae</taxon>
        <taxon>Paspalinae</taxon>
        <taxon>Paspalum</taxon>
    </lineage>
</organism>
<sequence length="117" mass="13364">MPSPAADVRRPPPLYHNRSVDQPPRGSKAPLAKPYRCRLLLFNEHLPTAAPNLIECCLLLHLHEAKLDKFNTFFLKEYVICTKVERRCTQLGKYAKPKYANDGTIHVSGASEVFEFR</sequence>
<name>A0AAQ3UKC3_PASNO</name>
<reference evidence="2 3" key="1">
    <citation type="submission" date="2024-02" db="EMBL/GenBank/DDBJ databases">
        <title>High-quality chromosome-scale genome assembly of Pensacola bahiagrass (Paspalum notatum Flugge var. saurae).</title>
        <authorList>
            <person name="Vega J.M."/>
            <person name="Podio M."/>
            <person name="Orjuela J."/>
            <person name="Siena L.A."/>
            <person name="Pessino S.C."/>
            <person name="Combes M.C."/>
            <person name="Mariac C."/>
            <person name="Albertini E."/>
            <person name="Pupilli F."/>
            <person name="Ortiz J.P.A."/>
            <person name="Leblanc O."/>
        </authorList>
    </citation>
    <scope>NUCLEOTIDE SEQUENCE [LARGE SCALE GENOMIC DNA]</scope>
    <source>
        <strain evidence="2">R1</strain>
        <tissue evidence="2">Leaf</tissue>
    </source>
</reference>
<evidence type="ECO:0000313" key="2">
    <source>
        <dbReference type="EMBL" id="WVZ92918.1"/>
    </source>
</evidence>
<gene>
    <name evidence="2" type="ORF">U9M48_038948</name>
</gene>
<accession>A0AAQ3UKC3</accession>
<dbReference type="AlphaFoldDB" id="A0AAQ3UKC3"/>
<dbReference type="EMBL" id="CP144753">
    <property type="protein sequence ID" value="WVZ92918.1"/>
    <property type="molecule type" value="Genomic_DNA"/>
</dbReference>
<keyword evidence="3" id="KW-1185">Reference proteome</keyword>
<protein>
    <submittedName>
        <fullName evidence="2">Uncharacterized protein</fullName>
    </submittedName>
</protein>
<evidence type="ECO:0000313" key="3">
    <source>
        <dbReference type="Proteomes" id="UP001341281"/>
    </source>
</evidence>